<gene>
    <name evidence="2" type="ORF">CDAR_196161</name>
</gene>
<reference evidence="2 3" key="1">
    <citation type="submission" date="2021-06" db="EMBL/GenBank/DDBJ databases">
        <title>Caerostris darwini draft genome.</title>
        <authorList>
            <person name="Kono N."/>
            <person name="Arakawa K."/>
        </authorList>
    </citation>
    <scope>NUCLEOTIDE SEQUENCE [LARGE SCALE GENOMIC DNA]</scope>
</reference>
<dbReference type="AlphaFoldDB" id="A0AAV4MGA5"/>
<name>A0AAV4MGA5_9ARAC</name>
<feature type="compositionally biased region" description="Basic and acidic residues" evidence="1">
    <location>
        <begin position="72"/>
        <end position="85"/>
    </location>
</feature>
<evidence type="ECO:0000256" key="1">
    <source>
        <dbReference type="SAM" id="MobiDB-lite"/>
    </source>
</evidence>
<keyword evidence="3" id="KW-1185">Reference proteome</keyword>
<dbReference type="EMBL" id="BPLQ01000453">
    <property type="protein sequence ID" value="GIX71497.1"/>
    <property type="molecule type" value="Genomic_DNA"/>
</dbReference>
<dbReference type="Proteomes" id="UP001054837">
    <property type="component" value="Unassembled WGS sequence"/>
</dbReference>
<sequence length="91" mass="10109">MDPFNFAIASPSGNLNLSLALCPMNTEKRAHMHVRNKFTPAGFPVKVSLGTAVCMQRSAVIKLPHPQKQSRAIKERLLRGKEEKQRGKKGL</sequence>
<comment type="caution">
    <text evidence="2">The sequence shown here is derived from an EMBL/GenBank/DDBJ whole genome shotgun (WGS) entry which is preliminary data.</text>
</comment>
<proteinExistence type="predicted"/>
<evidence type="ECO:0000313" key="2">
    <source>
        <dbReference type="EMBL" id="GIX71497.1"/>
    </source>
</evidence>
<feature type="region of interest" description="Disordered" evidence="1">
    <location>
        <begin position="65"/>
        <end position="91"/>
    </location>
</feature>
<evidence type="ECO:0000313" key="3">
    <source>
        <dbReference type="Proteomes" id="UP001054837"/>
    </source>
</evidence>
<protein>
    <submittedName>
        <fullName evidence="2">Uncharacterized protein</fullName>
    </submittedName>
</protein>
<accession>A0AAV4MGA5</accession>
<organism evidence="2 3">
    <name type="scientific">Caerostris darwini</name>
    <dbReference type="NCBI Taxonomy" id="1538125"/>
    <lineage>
        <taxon>Eukaryota</taxon>
        <taxon>Metazoa</taxon>
        <taxon>Ecdysozoa</taxon>
        <taxon>Arthropoda</taxon>
        <taxon>Chelicerata</taxon>
        <taxon>Arachnida</taxon>
        <taxon>Araneae</taxon>
        <taxon>Araneomorphae</taxon>
        <taxon>Entelegynae</taxon>
        <taxon>Araneoidea</taxon>
        <taxon>Araneidae</taxon>
        <taxon>Caerostris</taxon>
    </lineage>
</organism>